<reference evidence="3" key="2">
    <citation type="submission" date="2015-08" db="EMBL/GenBank/DDBJ databases">
        <title>Draft Genome Sequence of a Heterotrophic Facultative Anaerobic Bacterium Ardenticatena maritima Strain 110S.</title>
        <authorList>
            <person name="Kawaichi S."/>
            <person name="Yoshida T."/>
            <person name="Sako Y."/>
            <person name="Nakamura R."/>
        </authorList>
    </citation>
    <scope>NUCLEOTIDE SEQUENCE [LARGE SCALE GENOMIC DNA]</scope>
    <source>
        <strain evidence="3">110S</strain>
    </source>
</reference>
<proteinExistence type="predicted"/>
<dbReference type="AlphaFoldDB" id="A0A0N0RFS7"/>
<gene>
    <name evidence="2" type="ORF">ARMA_2473</name>
</gene>
<dbReference type="EMBL" id="BBZA01000224">
    <property type="protein sequence ID" value="GAP64050.1"/>
    <property type="molecule type" value="Genomic_DNA"/>
</dbReference>
<dbReference type="InParanoid" id="A0A0N0RFS7"/>
<name>A0A0N0RFS7_9CHLR</name>
<comment type="caution">
    <text evidence="2">The sequence shown here is derived from an EMBL/GenBank/DDBJ whole genome shotgun (WGS) entry which is preliminary data.</text>
</comment>
<evidence type="ECO:0000313" key="2">
    <source>
        <dbReference type="EMBL" id="GAP64050.1"/>
    </source>
</evidence>
<reference evidence="2 3" key="1">
    <citation type="journal article" date="2015" name="Genome Announc.">
        <title>Draft Genome Sequence of a Heterotrophic Facultative Anaerobic Thermophilic Bacterium, Ardenticatena maritima Strain 110ST.</title>
        <authorList>
            <person name="Kawaichi S."/>
            <person name="Yoshida T."/>
            <person name="Sako Y."/>
            <person name="Nakamura R."/>
        </authorList>
    </citation>
    <scope>NUCLEOTIDE SEQUENCE [LARGE SCALE GENOMIC DNA]</scope>
    <source>
        <strain evidence="2 3">110S</strain>
    </source>
</reference>
<organism evidence="2 3">
    <name type="scientific">Ardenticatena maritima</name>
    <dbReference type="NCBI Taxonomy" id="872965"/>
    <lineage>
        <taxon>Bacteria</taxon>
        <taxon>Bacillati</taxon>
        <taxon>Chloroflexota</taxon>
        <taxon>Ardenticatenia</taxon>
        <taxon>Ardenticatenales</taxon>
        <taxon>Ardenticatenaceae</taxon>
        <taxon>Ardenticatena</taxon>
    </lineage>
</organism>
<keyword evidence="1" id="KW-0472">Membrane</keyword>
<protein>
    <submittedName>
        <fullName evidence="2">Uncharacterized protein</fullName>
    </submittedName>
</protein>
<keyword evidence="1" id="KW-0812">Transmembrane</keyword>
<accession>A0A0N0RFS7</accession>
<evidence type="ECO:0000256" key="1">
    <source>
        <dbReference type="SAM" id="Phobius"/>
    </source>
</evidence>
<keyword evidence="3" id="KW-1185">Reference proteome</keyword>
<dbReference type="Proteomes" id="UP000037784">
    <property type="component" value="Unassembled WGS sequence"/>
</dbReference>
<evidence type="ECO:0000313" key="3">
    <source>
        <dbReference type="Proteomes" id="UP000037784"/>
    </source>
</evidence>
<sequence length="111" mass="11208">MCPTNGACGNVTTRWIGLRATSGTTIEWVLLIVGDDSSQGGVSEHISWVGATVALAPSGSGCTAGSGGPTAVHLTAFTAAPSAARTPFLPFVAGVFGLTAVALHRARKRTR</sequence>
<feature type="transmembrane region" description="Helical" evidence="1">
    <location>
        <begin position="88"/>
        <end position="106"/>
    </location>
</feature>
<keyword evidence="1" id="KW-1133">Transmembrane helix</keyword>